<dbReference type="Proteomes" id="UP001143372">
    <property type="component" value="Unassembled WGS sequence"/>
</dbReference>
<keyword evidence="4" id="KW-1185">Reference proteome</keyword>
<reference evidence="3" key="1">
    <citation type="journal article" date="2014" name="Int. J. Syst. Evol. Microbiol.">
        <title>Complete genome sequence of Corynebacterium casei LMG S-19264T (=DSM 44701T), isolated from a smear-ripened cheese.</title>
        <authorList>
            <consortium name="US DOE Joint Genome Institute (JGI-PGF)"/>
            <person name="Walter F."/>
            <person name="Albersmeier A."/>
            <person name="Kalinowski J."/>
            <person name="Ruckert C."/>
        </authorList>
    </citation>
    <scope>NUCLEOTIDE SEQUENCE</scope>
    <source>
        <strain evidence="3">VKM B-2347</strain>
    </source>
</reference>
<gene>
    <name evidence="3" type="ORF">GCM10008179_15190</name>
</gene>
<keyword evidence="2" id="KW-0732">Signal</keyword>
<feature type="signal peptide" evidence="2">
    <location>
        <begin position="1"/>
        <end position="24"/>
    </location>
</feature>
<sequence>MTSKLTAALLVASAATLLPLGAYATEPMPPASSTGDSLRDGNRTNMENTRERAPQPNAQVPSSPAPSQNVGTARPDTTNTAPKHKMNKNAAKVKKTPKPTQTDD</sequence>
<proteinExistence type="predicted"/>
<feature type="compositionally biased region" description="Basic and acidic residues" evidence="1">
    <location>
        <begin position="37"/>
        <end position="53"/>
    </location>
</feature>
<evidence type="ECO:0000256" key="2">
    <source>
        <dbReference type="SAM" id="SignalP"/>
    </source>
</evidence>
<dbReference type="RefSeq" id="WP_271168125.1">
    <property type="nucleotide sequence ID" value="NZ_BSFI01000007.1"/>
</dbReference>
<comment type="caution">
    <text evidence="3">The sequence shown here is derived from an EMBL/GenBank/DDBJ whole genome shotgun (WGS) entry which is preliminary data.</text>
</comment>
<dbReference type="AlphaFoldDB" id="A0A9W6J163"/>
<feature type="compositionally biased region" description="Basic residues" evidence="1">
    <location>
        <begin position="82"/>
        <end position="97"/>
    </location>
</feature>
<protein>
    <recommendedName>
        <fullName evidence="5">Serine/threonine protein kinase</fullName>
    </recommendedName>
</protein>
<accession>A0A9W6J163</accession>
<evidence type="ECO:0000256" key="1">
    <source>
        <dbReference type="SAM" id="MobiDB-lite"/>
    </source>
</evidence>
<feature type="compositionally biased region" description="Polar residues" evidence="1">
    <location>
        <begin position="56"/>
        <end position="81"/>
    </location>
</feature>
<dbReference type="EMBL" id="BSFI01000007">
    <property type="protein sequence ID" value="GLK67881.1"/>
    <property type="molecule type" value="Genomic_DNA"/>
</dbReference>
<feature type="chain" id="PRO_5040776551" description="Serine/threonine protein kinase" evidence="2">
    <location>
        <begin position="25"/>
        <end position="104"/>
    </location>
</feature>
<reference evidence="3" key="2">
    <citation type="submission" date="2023-01" db="EMBL/GenBank/DDBJ databases">
        <authorList>
            <person name="Sun Q."/>
            <person name="Evtushenko L."/>
        </authorList>
    </citation>
    <scope>NUCLEOTIDE SEQUENCE</scope>
    <source>
        <strain evidence="3">VKM B-2347</strain>
    </source>
</reference>
<name>A0A9W6J163_9HYPH</name>
<organism evidence="3 4">
    <name type="scientific">Hansschlegelia plantiphila</name>
    <dbReference type="NCBI Taxonomy" id="374655"/>
    <lineage>
        <taxon>Bacteria</taxon>
        <taxon>Pseudomonadati</taxon>
        <taxon>Pseudomonadota</taxon>
        <taxon>Alphaproteobacteria</taxon>
        <taxon>Hyphomicrobiales</taxon>
        <taxon>Methylopilaceae</taxon>
        <taxon>Hansschlegelia</taxon>
    </lineage>
</organism>
<evidence type="ECO:0000313" key="3">
    <source>
        <dbReference type="EMBL" id="GLK67881.1"/>
    </source>
</evidence>
<feature type="region of interest" description="Disordered" evidence="1">
    <location>
        <begin position="22"/>
        <end position="104"/>
    </location>
</feature>
<evidence type="ECO:0000313" key="4">
    <source>
        <dbReference type="Proteomes" id="UP001143372"/>
    </source>
</evidence>
<evidence type="ECO:0008006" key="5">
    <source>
        <dbReference type="Google" id="ProtNLM"/>
    </source>
</evidence>